<comment type="subcellular location">
    <subcellularLocation>
        <location evidence="1">Nucleus</location>
    </subcellularLocation>
</comment>
<evidence type="ECO:0000313" key="7">
    <source>
        <dbReference type="Proteomes" id="UP000054815"/>
    </source>
</evidence>
<dbReference type="Proteomes" id="UP000054815">
    <property type="component" value="Unassembled WGS sequence"/>
</dbReference>
<dbReference type="EMBL" id="JYDU01000040">
    <property type="protein sequence ID" value="KRX96775.1"/>
    <property type="molecule type" value="Genomic_DNA"/>
</dbReference>
<dbReference type="GO" id="GO:0007420">
    <property type="term" value="P:brain development"/>
    <property type="evidence" value="ECO:0007669"/>
    <property type="project" value="TreeGrafter"/>
</dbReference>
<evidence type="ECO:0000256" key="1">
    <source>
        <dbReference type="ARBA" id="ARBA00004123"/>
    </source>
</evidence>
<dbReference type="InterPro" id="IPR050140">
    <property type="entry name" value="SRY-related_HMG-box_TF-like"/>
</dbReference>
<protein>
    <submittedName>
        <fullName evidence="6">Putative transcription factor SOX-14</fullName>
    </submittedName>
</protein>
<dbReference type="GO" id="GO:0000978">
    <property type="term" value="F:RNA polymerase II cis-regulatory region sequence-specific DNA binding"/>
    <property type="evidence" value="ECO:0007669"/>
    <property type="project" value="TreeGrafter"/>
</dbReference>
<sequence length="247" mass="29047">MNSDERIVQNSINYSRTVVSNTPYTDATKCRRTPDRIKRPMNSFMVWAQAQRRQVKTILPEMHNAEVSKWLGKLWRQLSDEDRRPFMEEADRLRILHAIEFPDYKYKPRKKKERTPRMLSKADKSSPLPLEKQNPWLTSILQSRPVDMFPNTPNSCQYSASTSVTGVSYQHYTASNSPCYDYWPQSFYANSTWLGFKGRNYGVNSNFHYSKSAFGSDFPVRTDFYQRDEIRIAAKRSRFLLPSKKNL</sequence>
<dbReference type="GO" id="GO:0005634">
    <property type="term" value="C:nucleus"/>
    <property type="evidence" value="ECO:0007669"/>
    <property type="project" value="UniProtKB-SubCell"/>
</dbReference>
<accession>A0A0V0Y9C1</accession>
<dbReference type="PANTHER" id="PTHR10270">
    <property type="entry name" value="SOX TRANSCRIPTION FACTOR"/>
    <property type="match status" value="1"/>
</dbReference>
<organism evidence="6 7">
    <name type="scientific">Trichinella pseudospiralis</name>
    <name type="common">Parasitic roundworm</name>
    <dbReference type="NCBI Taxonomy" id="6337"/>
    <lineage>
        <taxon>Eukaryota</taxon>
        <taxon>Metazoa</taxon>
        <taxon>Ecdysozoa</taxon>
        <taxon>Nematoda</taxon>
        <taxon>Enoplea</taxon>
        <taxon>Dorylaimia</taxon>
        <taxon>Trichinellida</taxon>
        <taxon>Trichinellidae</taxon>
        <taxon>Trichinella</taxon>
    </lineage>
</organism>
<feature type="domain" description="HMG box" evidence="5">
    <location>
        <begin position="37"/>
        <end position="105"/>
    </location>
</feature>
<comment type="caution">
    <text evidence="6">The sequence shown here is derived from an EMBL/GenBank/DDBJ whole genome shotgun (WGS) entry which is preliminary data.</text>
</comment>
<dbReference type="PROSITE" id="PS50118">
    <property type="entry name" value="HMG_BOX_2"/>
    <property type="match status" value="1"/>
</dbReference>
<dbReference type="CDD" id="cd22004">
    <property type="entry name" value="HMG-box_SOX"/>
    <property type="match status" value="1"/>
</dbReference>
<evidence type="ECO:0000313" key="6">
    <source>
        <dbReference type="EMBL" id="KRX96775.1"/>
    </source>
</evidence>
<dbReference type="FunFam" id="1.10.30.10:FF:000002">
    <property type="entry name" value="transcription factor Sox-2"/>
    <property type="match status" value="1"/>
</dbReference>
<evidence type="ECO:0000256" key="3">
    <source>
        <dbReference type="ARBA" id="ARBA00023242"/>
    </source>
</evidence>
<proteinExistence type="predicted"/>
<keyword evidence="3 4" id="KW-0539">Nucleus</keyword>
<dbReference type="GO" id="GO:0001228">
    <property type="term" value="F:DNA-binding transcription activator activity, RNA polymerase II-specific"/>
    <property type="evidence" value="ECO:0007669"/>
    <property type="project" value="TreeGrafter"/>
</dbReference>
<evidence type="ECO:0000259" key="5">
    <source>
        <dbReference type="PROSITE" id="PS50118"/>
    </source>
</evidence>
<reference evidence="6 7" key="1">
    <citation type="submission" date="2015-01" db="EMBL/GenBank/DDBJ databases">
        <title>Evolution of Trichinella species and genotypes.</title>
        <authorList>
            <person name="Korhonen P.K."/>
            <person name="Edoardo P."/>
            <person name="Giuseppe L.R."/>
            <person name="Gasser R.B."/>
        </authorList>
    </citation>
    <scope>NUCLEOTIDE SEQUENCE [LARGE SCALE GENOMIC DNA]</scope>
    <source>
        <strain evidence="6">ISS141</strain>
    </source>
</reference>
<dbReference type="Pfam" id="PF00505">
    <property type="entry name" value="HMG_box"/>
    <property type="match status" value="1"/>
</dbReference>
<dbReference type="InterPro" id="IPR009071">
    <property type="entry name" value="HMG_box_dom"/>
</dbReference>
<dbReference type="GO" id="GO:0030182">
    <property type="term" value="P:neuron differentiation"/>
    <property type="evidence" value="ECO:0007669"/>
    <property type="project" value="TreeGrafter"/>
</dbReference>
<name>A0A0V0Y9C1_TRIPS</name>
<dbReference type="GO" id="GO:0000122">
    <property type="term" value="P:negative regulation of transcription by RNA polymerase II"/>
    <property type="evidence" value="ECO:0007669"/>
    <property type="project" value="TreeGrafter"/>
</dbReference>
<evidence type="ECO:0000256" key="4">
    <source>
        <dbReference type="PROSITE-ProRule" id="PRU00267"/>
    </source>
</evidence>
<evidence type="ECO:0000256" key="2">
    <source>
        <dbReference type="ARBA" id="ARBA00023125"/>
    </source>
</evidence>
<feature type="DNA-binding region" description="HMG box" evidence="4">
    <location>
        <begin position="37"/>
        <end position="105"/>
    </location>
</feature>
<gene>
    <name evidence="6" type="primary">Sox14</name>
    <name evidence="6" type="ORF">T4E_11273</name>
</gene>
<dbReference type="InterPro" id="IPR036910">
    <property type="entry name" value="HMG_box_dom_sf"/>
</dbReference>
<keyword evidence="2 4" id="KW-0238">DNA-binding</keyword>
<dbReference type="SUPFAM" id="SSF47095">
    <property type="entry name" value="HMG-box"/>
    <property type="match status" value="1"/>
</dbReference>
<dbReference type="Gene3D" id="1.10.30.10">
    <property type="entry name" value="High mobility group box domain"/>
    <property type="match status" value="1"/>
</dbReference>
<dbReference type="PANTHER" id="PTHR10270:SF323">
    <property type="entry name" value="TRANSCRIPTION FACTOR SOX-14-RELATED"/>
    <property type="match status" value="1"/>
</dbReference>
<dbReference type="SMART" id="SM00398">
    <property type="entry name" value="HMG"/>
    <property type="match status" value="1"/>
</dbReference>
<dbReference type="AlphaFoldDB" id="A0A0V0Y9C1"/>